<dbReference type="InterPro" id="IPR011467">
    <property type="entry name" value="DUF1573"/>
</dbReference>
<evidence type="ECO:0000313" key="2">
    <source>
        <dbReference type="EMBL" id="MVN92316.1"/>
    </source>
</evidence>
<dbReference type="InterPro" id="IPR013783">
    <property type="entry name" value="Ig-like_fold"/>
</dbReference>
<evidence type="ECO:0000256" key="1">
    <source>
        <dbReference type="SAM" id="SignalP"/>
    </source>
</evidence>
<gene>
    <name evidence="2" type="ORF">GO816_14360</name>
</gene>
<dbReference type="RefSeq" id="WP_157542642.1">
    <property type="nucleotide sequence ID" value="NZ_WQLA01000006.1"/>
</dbReference>
<dbReference type="Proteomes" id="UP000434850">
    <property type="component" value="Unassembled WGS sequence"/>
</dbReference>
<protein>
    <submittedName>
        <fullName evidence="2">DUF1573 domain-containing protein</fullName>
    </submittedName>
</protein>
<accession>A0A6I4IFJ4</accession>
<comment type="caution">
    <text evidence="2">The sequence shown here is derived from an EMBL/GenBank/DDBJ whole genome shotgun (WGS) entry which is preliminary data.</text>
</comment>
<proteinExistence type="predicted"/>
<dbReference type="OrthoDB" id="826619at2"/>
<name>A0A6I4IFJ4_9SPHI</name>
<keyword evidence="1" id="KW-0732">Signal</keyword>
<dbReference type="PANTHER" id="PTHR37833">
    <property type="entry name" value="LIPOPROTEIN-RELATED"/>
    <property type="match status" value="1"/>
</dbReference>
<feature type="signal peptide" evidence="1">
    <location>
        <begin position="1"/>
        <end position="19"/>
    </location>
</feature>
<sequence length="156" mass="16413">MIKKITAGLCLAIALSACNQTNNTQQTADSTAVADGAVAKSLSAAEAPVMKFETEAHDFGKIKQGDKVTYEFKYTNSGKSPLIIKDAYATCGCTVPEFDKTPIAPGASSVIKVTFDSAGKIGMQEKIITVVANTVPAENRVRLIGEVLAKDAVKTK</sequence>
<dbReference type="EMBL" id="WQLA01000006">
    <property type="protein sequence ID" value="MVN92316.1"/>
    <property type="molecule type" value="Genomic_DNA"/>
</dbReference>
<evidence type="ECO:0000313" key="3">
    <source>
        <dbReference type="Proteomes" id="UP000434850"/>
    </source>
</evidence>
<dbReference type="PANTHER" id="PTHR37833:SF1">
    <property type="entry name" value="SIGNAL PEPTIDE PROTEIN"/>
    <property type="match status" value="1"/>
</dbReference>
<feature type="chain" id="PRO_5026327637" evidence="1">
    <location>
        <begin position="20"/>
        <end position="156"/>
    </location>
</feature>
<dbReference type="Pfam" id="PF07610">
    <property type="entry name" value="DUF1573"/>
    <property type="match status" value="1"/>
</dbReference>
<dbReference type="AlphaFoldDB" id="A0A6I4IFJ4"/>
<dbReference type="Gene3D" id="2.60.40.10">
    <property type="entry name" value="Immunoglobulins"/>
    <property type="match status" value="1"/>
</dbReference>
<dbReference type="PROSITE" id="PS51257">
    <property type="entry name" value="PROKAR_LIPOPROTEIN"/>
    <property type="match status" value="1"/>
</dbReference>
<keyword evidence="3" id="KW-1185">Reference proteome</keyword>
<reference evidence="2 3" key="1">
    <citation type="submission" date="2019-12" db="EMBL/GenBank/DDBJ databases">
        <title>Mucilaginibacter sp. HME9299 genome sequencing and assembly.</title>
        <authorList>
            <person name="Kang H."/>
            <person name="Kim H."/>
            <person name="Joh K."/>
        </authorList>
    </citation>
    <scope>NUCLEOTIDE SEQUENCE [LARGE SCALE GENOMIC DNA]</scope>
    <source>
        <strain evidence="2 3">HME9299</strain>
    </source>
</reference>
<organism evidence="2 3">
    <name type="scientific">Mucilaginibacter aquatilis</name>
    <dbReference type="NCBI Taxonomy" id="1517760"/>
    <lineage>
        <taxon>Bacteria</taxon>
        <taxon>Pseudomonadati</taxon>
        <taxon>Bacteroidota</taxon>
        <taxon>Sphingobacteriia</taxon>
        <taxon>Sphingobacteriales</taxon>
        <taxon>Sphingobacteriaceae</taxon>
        <taxon>Mucilaginibacter</taxon>
    </lineage>
</organism>